<protein>
    <submittedName>
        <fullName evidence="1">Uncharacterized protein</fullName>
    </submittedName>
</protein>
<dbReference type="AlphaFoldDB" id="A0A8H3B831"/>
<dbReference type="InterPro" id="IPR032710">
    <property type="entry name" value="NTF2-like_dom_sf"/>
</dbReference>
<sequence length="136" mass="15346">MTESARAAVVREYVKRIDVHDIDGAYQSVADDFRYIIEPKPEGMTEAGYNKENYKKYELGLVSDSRNWQSTIDTIDESGDSIQITGNTKFQHKIKHPDGSSPYRDGNSVWKAELQFDGDKIKLVKSESISVTLGKP</sequence>
<reference evidence="1" key="1">
    <citation type="submission" date="2021-01" db="EMBL/GenBank/DDBJ databases">
        <authorList>
            <person name="Kaushik A."/>
        </authorList>
    </citation>
    <scope>NUCLEOTIDE SEQUENCE</scope>
    <source>
        <strain evidence="1">AG6-10EEA</strain>
    </source>
</reference>
<name>A0A8H3B831_9AGAM</name>
<dbReference type="Proteomes" id="UP000663853">
    <property type="component" value="Unassembled WGS sequence"/>
</dbReference>
<gene>
    <name evidence="1" type="ORF">RDB_LOCUS48027</name>
</gene>
<proteinExistence type="predicted"/>
<evidence type="ECO:0000313" key="2">
    <source>
        <dbReference type="Proteomes" id="UP000663853"/>
    </source>
</evidence>
<accession>A0A8H3B831</accession>
<evidence type="ECO:0000313" key="1">
    <source>
        <dbReference type="EMBL" id="CAE6449484.1"/>
    </source>
</evidence>
<dbReference type="SUPFAM" id="SSF54427">
    <property type="entry name" value="NTF2-like"/>
    <property type="match status" value="1"/>
</dbReference>
<comment type="caution">
    <text evidence="1">The sequence shown here is derived from an EMBL/GenBank/DDBJ whole genome shotgun (WGS) entry which is preliminary data.</text>
</comment>
<organism evidence="1 2">
    <name type="scientific">Rhizoctonia solani</name>
    <dbReference type="NCBI Taxonomy" id="456999"/>
    <lineage>
        <taxon>Eukaryota</taxon>
        <taxon>Fungi</taxon>
        <taxon>Dikarya</taxon>
        <taxon>Basidiomycota</taxon>
        <taxon>Agaricomycotina</taxon>
        <taxon>Agaricomycetes</taxon>
        <taxon>Cantharellales</taxon>
        <taxon>Ceratobasidiaceae</taxon>
        <taxon>Rhizoctonia</taxon>
    </lineage>
</organism>
<dbReference type="EMBL" id="CAJMXA010001023">
    <property type="protein sequence ID" value="CAE6449484.1"/>
    <property type="molecule type" value="Genomic_DNA"/>
</dbReference>